<accession>A0AAV4LK18</accession>
<dbReference type="Proteomes" id="UP001057291">
    <property type="component" value="Unassembled WGS sequence"/>
</dbReference>
<dbReference type="AlphaFoldDB" id="A0AAV4LK18"/>
<reference evidence="1" key="1">
    <citation type="journal article" date="2023" name="Int. J. Syst. Evol. Microbiol.">
        <title>Collibacillus ludicampi gen. nov., sp. nov., a new soil bacterium of the family Alicyclobacillaceae.</title>
        <authorList>
            <person name="Jojima T."/>
            <person name="Ioku Y."/>
            <person name="Fukuta Y."/>
            <person name="Shirasaka N."/>
            <person name="Matsumura Y."/>
            <person name="Mori M."/>
        </authorList>
    </citation>
    <scope>NUCLEOTIDE SEQUENCE</scope>
    <source>
        <strain evidence="1">TP075</strain>
    </source>
</reference>
<gene>
    <name evidence="1" type="ORF">DNHGIG_36880</name>
</gene>
<keyword evidence="2" id="KW-1185">Reference proteome</keyword>
<dbReference type="EMBL" id="BOQE01000001">
    <property type="protein sequence ID" value="GIM48139.1"/>
    <property type="molecule type" value="Genomic_DNA"/>
</dbReference>
<organism evidence="1 2">
    <name type="scientific">Collibacillus ludicampi</name>
    <dbReference type="NCBI Taxonomy" id="2771369"/>
    <lineage>
        <taxon>Bacteria</taxon>
        <taxon>Bacillati</taxon>
        <taxon>Bacillota</taxon>
        <taxon>Bacilli</taxon>
        <taxon>Bacillales</taxon>
        <taxon>Alicyclobacillaceae</taxon>
        <taxon>Collibacillus</taxon>
    </lineage>
</organism>
<sequence length="53" mass="6171">MKCERLRKKKVLDHYGNIDEWLDACISEIGRLHEIDEERGIGIICVSHMSKTT</sequence>
<protein>
    <submittedName>
        <fullName evidence="1">Uncharacterized protein</fullName>
    </submittedName>
</protein>
<comment type="caution">
    <text evidence="1">The sequence shown here is derived from an EMBL/GenBank/DDBJ whole genome shotgun (WGS) entry which is preliminary data.</text>
</comment>
<evidence type="ECO:0000313" key="2">
    <source>
        <dbReference type="Proteomes" id="UP001057291"/>
    </source>
</evidence>
<evidence type="ECO:0000313" key="1">
    <source>
        <dbReference type="EMBL" id="GIM48139.1"/>
    </source>
</evidence>
<proteinExistence type="predicted"/>
<name>A0AAV4LK18_9BACL</name>